<proteinExistence type="inferred from homology"/>
<comment type="subcellular location">
    <subcellularLocation>
        <location evidence="1">Cell membrane</location>
        <topology evidence="1">Multi-pass membrane protein</topology>
    </subcellularLocation>
</comment>
<evidence type="ECO:0000313" key="3">
    <source>
        <dbReference type="EMBL" id="HJG97043.1"/>
    </source>
</evidence>
<feature type="transmembrane region" description="Helical" evidence="1">
    <location>
        <begin position="37"/>
        <end position="58"/>
    </location>
</feature>
<feature type="transmembrane region" description="Helical" evidence="1">
    <location>
        <begin position="96"/>
        <end position="117"/>
    </location>
</feature>
<feature type="transmembrane region" description="Helical" evidence="1">
    <location>
        <begin position="306"/>
        <end position="329"/>
    </location>
</feature>
<organism evidence="3 4">
    <name type="scientific">Romboutsia timonensis</name>
    <dbReference type="NCBI Taxonomy" id="1776391"/>
    <lineage>
        <taxon>Bacteria</taxon>
        <taxon>Bacillati</taxon>
        <taxon>Bacillota</taxon>
        <taxon>Clostridia</taxon>
        <taxon>Peptostreptococcales</taxon>
        <taxon>Peptostreptococcaceae</taxon>
        <taxon>Romboutsia</taxon>
    </lineage>
</organism>
<dbReference type="HAMAP" id="MF_02062">
    <property type="entry name" value="GltS"/>
    <property type="match status" value="1"/>
</dbReference>
<evidence type="ECO:0000313" key="4">
    <source>
        <dbReference type="Proteomes" id="UP000776700"/>
    </source>
</evidence>
<comment type="function">
    <text evidence="1">Catalyzes the sodium-dependent transport of glutamate.</text>
</comment>
<dbReference type="GO" id="GO:0015813">
    <property type="term" value="P:L-glutamate transmembrane transport"/>
    <property type="evidence" value="ECO:0007669"/>
    <property type="project" value="UniProtKB-UniRule"/>
</dbReference>
<name>A0A921SZZ9_9FIRM</name>
<comment type="similarity">
    <text evidence="1">Belongs to the glutamate:Na(+) symporter (ESS) (TC 2.A.27) family.</text>
</comment>
<dbReference type="PANTHER" id="PTHR36178">
    <property type="entry name" value="SLR0625 PROTEIN"/>
    <property type="match status" value="1"/>
</dbReference>
<protein>
    <recommendedName>
        <fullName evidence="1 2">Sodium/glutamate symporter</fullName>
    </recommendedName>
</protein>
<keyword evidence="1" id="KW-1133">Transmembrane helix</keyword>
<keyword evidence="1" id="KW-0739">Sodium transport</keyword>
<dbReference type="Pfam" id="PF03616">
    <property type="entry name" value="Glt_symporter"/>
    <property type="match status" value="1"/>
</dbReference>
<feature type="transmembrane region" description="Helical" evidence="1">
    <location>
        <begin position="70"/>
        <end position="89"/>
    </location>
</feature>
<feature type="transmembrane region" description="Helical" evidence="1">
    <location>
        <begin position="370"/>
        <end position="397"/>
    </location>
</feature>
<keyword evidence="1" id="KW-0812">Transmembrane</keyword>
<keyword evidence="1" id="KW-0472">Membrane</keyword>
<keyword evidence="1" id="KW-0769">Symport</keyword>
<feature type="transmembrane region" description="Helical" evidence="1">
    <location>
        <begin position="336"/>
        <end position="358"/>
    </location>
</feature>
<evidence type="ECO:0000256" key="2">
    <source>
        <dbReference type="NCBIfam" id="TIGR00210"/>
    </source>
</evidence>
<reference evidence="3" key="2">
    <citation type="submission" date="2021-09" db="EMBL/GenBank/DDBJ databases">
        <authorList>
            <person name="Gilroy R."/>
        </authorList>
    </citation>
    <scope>NUCLEOTIDE SEQUENCE</scope>
    <source>
        <strain evidence="3">1277</strain>
    </source>
</reference>
<dbReference type="AlphaFoldDB" id="A0A921SZZ9"/>
<dbReference type="PANTHER" id="PTHR36178:SF1">
    <property type="entry name" value="SODIUM_GLUTAMATE SYMPORTER"/>
    <property type="match status" value="1"/>
</dbReference>
<dbReference type="GO" id="GO:0015501">
    <property type="term" value="F:glutamate:sodium symporter activity"/>
    <property type="evidence" value="ECO:0007669"/>
    <property type="project" value="UniProtKB-UniRule"/>
</dbReference>
<feature type="transmembrane region" description="Helical" evidence="1">
    <location>
        <begin position="6"/>
        <end position="25"/>
    </location>
</feature>
<dbReference type="GO" id="GO:0005886">
    <property type="term" value="C:plasma membrane"/>
    <property type="evidence" value="ECO:0007669"/>
    <property type="project" value="UniProtKB-SubCell"/>
</dbReference>
<reference evidence="3" key="1">
    <citation type="journal article" date="2021" name="PeerJ">
        <title>Extensive microbial diversity within the chicken gut microbiome revealed by metagenomics and culture.</title>
        <authorList>
            <person name="Gilroy R."/>
            <person name="Ravi A."/>
            <person name="Getino M."/>
            <person name="Pursley I."/>
            <person name="Horton D.L."/>
            <person name="Alikhan N.F."/>
            <person name="Baker D."/>
            <person name="Gharbi K."/>
            <person name="Hall N."/>
            <person name="Watson M."/>
            <person name="Adriaenssens E.M."/>
            <person name="Foster-Nyarko E."/>
            <person name="Jarju S."/>
            <person name="Secka A."/>
            <person name="Antonio M."/>
            <person name="Oren A."/>
            <person name="Chaudhuri R.R."/>
            <person name="La Ragione R."/>
            <person name="Hildebrand F."/>
            <person name="Pallen M.J."/>
        </authorList>
    </citation>
    <scope>NUCLEOTIDE SEQUENCE</scope>
    <source>
        <strain evidence="3">1277</strain>
    </source>
</reference>
<gene>
    <name evidence="3" type="primary">gltS</name>
    <name evidence="3" type="ORF">K8V90_08095</name>
</gene>
<dbReference type="NCBIfam" id="TIGR00210">
    <property type="entry name" value="gltS"/>
    <property type="match status" value="1"/>
</dbReference>
<keyword evidence="1" id="KW-0406">Ion transport</keyword>
<keyword evidence="1" id="KW-1003">Cell membrane</keyword>
<feature type="transmembrane region" description="Helical" evidence="1">
    <location>
        <begin position="270"/>
        <end position="294"/>
    </location>
</feature>
<keyword evidence="1" id="KW-0915">Sodium</keyword>
<feature type="transmembrane region" description="Helical" evidence="1">
    <location>
        <begin position="159"/>
        <end position="185"/>
    </location>
</feature>
<dbReference type="EMBL" id="DYUB01000251">
    <property type="protein sequence ID" value="HJG97043.1"/>
    <property type="molecule type" value="Genomic_DNA"/>
</dbReference>
<keyword evidence="1" id="KW-0029">Amino-acid transport</keyword>
<feature type="transmembrane region" description="Helical" evidence="1">
    <location>
        <begin position="236"/>
        <end position="258"/>
    </location>
</feature>
<dbReference type="Proteomes" id="UP000776700">
    <property type="component" value="Unassembled WGS sequence"/>
</dbReference>
<feature type="transmembrane region" description="Helical" evidence="1">
    <location>
        <begin position="209"/>
        <end position="230"/>
    </location>
</feature>
<accession>A0A921SZZ9</accession>
<evidence type="ECO:0000256" key="1">
    <source>
        <dbReference type="HAMAP-Rule" id="MF_02062"/>
    </source>
</evidence>
<keyword evidence="1" id="KW-0813">Transport</keyword>
<dbReference type="InterPro" id="IPR004445">
    <property type="entry name" value="GltS"/>
</dbReference>
<sequence>MYSLNLDIPSTLILSIILFIVGNFIKNRVSIFNRFCIPSPVIGGLLFCLLNLFCKFFNICDITMDTSLMNYLICFFFSTIGISMSMSLVKKGGKVLIKYWILCGVLSFFQNIISVILSKIIGINPLIGLMCGAISMEGGHGCSAAYGATIENLGVQNAISVGIAASTIGLILAGLLGSPVSKFLIDKYKLKPSLHYNNISISKDNNNMINLNIFSFLEQLLTILLCISLGKLIANIVFNLTGIIIPTITGCMLVSVLFRNMNDKINIINLNFKIIDFLSDLSLGLFLTMALMSIDLFKLSSLFGPMLIIVICQAIFIILYSIFICFKVLGKNFDSAVMISGLIGHGLGATPTALANMTSITNKYGYSQKAFLVVPLVAAFLLDVFTMPCIVLFINILS</sequence>
<comment type="caution">
    <text evidence="3">The sequence shown here is derived from an EMBL/GenBank/DDBJ whole genome shotgun (WGS) entry which is preliminary data.</text>
</comment>